<feature type="compositionally biased region" description="Acidic residues" evidence="1">
    <location>
        <begin position="77"/>
        <end position="97"/>
    </location>
</feature>
<evidence type="ECO:0000313" key="3">
    <source>
        <dbReference type="Proteomes" id="UP001273166"/>
    </source>
</evidence>
<protein>
    <submittedName>
        <fullName evidence="2">Uncharacterized protein</fullName>
    </submittedName>
</protein>
<dbReference type="Proteomes" id="UP001273166">
    <property type="component" value="Unassembled WGS sequence"/>
</dbReference>
<feature type="compositionally biased region" description="Low complexity" evidence="1">
    <location>
        <begin position="196"/>
        <end position="220"/>
    </location>
</feature>
<name>A0AAJ0M183_9PEZI</name>
<sequence length="345" mass="36871">MANEARSTLNRETRGPEVSALADAYLADLDLPQYGMVKEVFLKAYEMGYLAGLAKALRQARQVSREGDEAGCREAQAEFEVEESVDENEEDSENDDWSGDVVSAWVETMSPVRQRNPFFRYARSTIPRAHLAALAAVEPGEIADVETGSRAALVAPTPSSSPPAAAVRELSDLEPRLPAVLADVSAGDSAAAAAATTAPAATTTTTTTAATPTTAPAATTSAGQRDSLYGIPLAYTIVPIDVQALRKKGPTVAENPYRVVIGPVSDAAREAWKGDRGKAYLHKKLGGDRRSGLHLCQMLRAHDGTFYVLAMFASQQYASKTVELMGRGYPCGGSIMWAWTCPEEE</sequence>
<organism evidence="2 3">
    <name type="scientific">Chaetomium strumarium</name>
    <dbReference type="NCBI Taxonomy" id="1170767"/>
    <lineage>
        <taxon>Eukaryota</taxon>
        <taxon>Fungi</taxon>
        <taxon>Dikarya</taxon>
        <taxon>Ascomycota</taxon>
        <taxon>Pezizomycotina</taxon>
        <taxon>Sordariomycetes</taxon>
        <taxon>Sordariomycetidae</taxon>
        <taxon>Sordariales</taxon>
        <taxon>Chaetomiaceae</taxon>
        <taxon>Chaetomium</taxon>
    </lineage>
</organism>
<evidence type="ECO:0000313" key="2">
    <source>
        <dbReference type="EMBL" id="KAK3305270.1"/>
    </source>
</evidence>
<evidence type="ECO:0000256" key="1">
    <source>
        <dbReference type="SAM" id="MobiDB-lite"/>
    </source>
</evidence>
<gene>
    <name evidence="2" type="ORF">B0T15DRAFT_511201</name>
</gene>
<comment type="caution">
    <text evidence="2">The sequence shown here is derived from an EMBL/GenBank/DDBJ whole genome shotgun (WGS) entry which is preliminary data.</text>
</comment>
<dbReference type="RefSeq" id="XP_062721050.1">
    <property type="nucleotide sequence ID" value="XM_062867899.1"/>
</dbReference>
<proteinExistence type="predicted"/>
<reference evidence="2" key="1">
    <citation type="journal article" date="2023" name="Mol. Phylogenet. Evol.">
        <title>Genome-scale phylogeny and comparative genomics of the fungal order Sordariales.</title>
        <authorList>
            <person name="Hensen N."/>
            <person name="Bonometti L."/>
            <person name="Westerberg I."/>
            <person name="Brannstrom I.O."/>
            <person name="Guillou S."/>
            <person name="Cros-Aarteil S."/>
            <person name="Calhoun S."/>
            <person name="Haridas S."/>
            <person name="Kuo A."/>
            <person name="Mondo S."/>
            <person name="Pangilinan J."/>
            <person name="Riley R."/>
            <person name="LaButti K."/>
            <person name="Andreopoulos B."/>
            <person name="Lipzen A."/>
            <person name="Chen C."/>
            <person name="Yan M."/>
            <person name="Daum C."/>
            <person name="Ng V."/>
            <person name="Clum A."/>
            <person name="Steindorff A."/>
            <person name="Ohm R.A."/>
            <person name="Martin F."/>
            <person name="Silar P."/>
            <person name="Natvig D.O."/>
            <person name="Lalanne C."/>
            <person name="Gautier V."/>
            <person name="Ament-Velasquez S.L."/>
            <person name="Kruys A."/>
            <person name="Hutchinson M.I."/>
            <person name="Powell A.J."/>
            <person name="Barry K."/>
            <person name="Miller A.N."/>
            <person name="Grigoriev I.V."/>
            <person name="Debuchy R."/>
            <person name="Gladieux P."/>
            <person name="Hiltunen Thoren M."/>
            <person name="Johannesson H."/>
        </authorList>
    </citation>
    <scope>NUCLEOTIDE SEQUENCE</scope>
    <source>
        <strain evidence="2">CBS 333.67</strain>
    </source>
</reference>
<dbReference type="AlphaFoldDB" id="A0AAJ0M183"/>
<reference evidence="2" key="2">
    <citation type="submission" date="2023-06" db="EMBL/GenBank/DDBJ databases">
        <authorList>
            <consortium name="Lawrence Berkeley National Laboratory"/>
            <person name="Mondo S.J."/>
            <person name="Hensen N."/>
            <person name="Bonometti L."/>
            <person name="Westerberg I."/>
            <person name="Brannstrom I.O."/>
            <person name="Guillou S."/>
            <person name="Cros-Aarteil S."/>
            <person name="Calhoun S."/>
            <person name="Haridas S."/>
            <person name="Kuo A."/>
            <person name="Pangilinan J."/>
            <person name="Riley R."/>
            <person name="Labutti K."/>
            <person name="Andreopoulos B."/>
            <person name="Lipzen A."/>
            <person name="Chen C."/>
            <person name="Yanf M."/>
            <person name="Daum C."/>
            <person name="Ng V."/>
            <person name="Clum A."/>
            <person name="Steindorff A."/>
            <person name="Ohm R."/>
            <person name="Martin F."/>
            <person name="Silar P."/>
            <person name="Natvig D."/>
            <person name="Lalanne C."/>
            <person name="Gautier V."/>
            <person name="Ament-Velasquez S.L."/>
            <person name="Kruys A."/>
            <person name="Hutchinson M.I."/>
            <person name="Powell A.J."/>
            <person name="Barry K."/>
            <person name="Miller A.N."/>
            <person name="Grigoriev I.V."/>
            <person name="Debuchy R."/>
            <person name="Gladieux P."/>
            <person name="Thoren M.H."/>
            <person name="Johannesson H."/>
        </authorList>
    </citation>
    <scope>NUCLEOTIDE SEQUENCE</scope>
    <source>
        <strain evidence="2">CBS 333.67</strain>
    </source>
</reference>
<dbReference type="GeneID" id="87886728"/>
<dbReference type="EMBL" id="JAUDZG010000004">
    <property type="protein sequence ID" value="KAK3305270.1"/>
    <property type="molecule type" value="Genomic_DNA"/>
</dbReference>
<accession>A0AAJ0M183</accession>
<feature type="region of interest" description="Disordered" evidence="1">
    <location>
        <begin position="196"/>
        <end position="222"/>
    </location>
</feature>
<keyword evidence="3" id="KW-1185">Reference proteome</keyword>
<feature type="region of interest" description="Disordered" evidence="1">
    <location>
        <begin position="68"/>
        <end position="97"/>
    </location>
</feature>